<accession>A0AAD4XQ97</accession>
<dbReference type="EMBL" id="JAJJMB010005771">
    <property type="protein sequence ID" value="KAI3937450.1"/>
    <property type="molecule type" value="Genomic_DNA"/>
</dbReference>
<evidence type="ECO:0000313" key="2">
    <source>
        <dbReference type="Proteomes" id="UP001202328"/>
    </source>
</evidence>
<organism evidence="1 2">
    <name type="scientific">Papaver atlanticum</name>
    <dbReference type="NCBI Taxonomy" id="357466"/>
    <lineage>
        <taxon>Eukaryota</taxon>
        <taxon>Viridiplantae</taxon>
        <taxon>Streptophyta</taxon>
        <taxon>Embryophyta</taxon>
        <taxon>Tracheophyta</taxon>
        <taxon>Spermatophyta</taxon>
        <taxon>Magnoliopsida</taxon>
        <taxon>Ranunculales</taxon>
        <taxon>Papaveraceae</taxon>
        <taxon>Papaveroideae</taxon>
        <taxon>Papaver</taxon>
    </lineage>
</organism>
<sequence>MTVDSVNQEAYPTCRSQLTIITLDLFQQSVPYVFVPSEESVGRAFGVTRSIIACSVTSIEGSQLKTQITRLKINLCGIIQVMRVPPPVTKVEVLKVSGMLKMGHG</sequence>
<reference evidence="1" key="1">
    <citation type="submission" date="2022-04" db="EMBL/GenBank/DDBJ databases">
        <title>A functionally conserved STORR gene fusion in Papaver species that diverged 16.8 million years ago.</title>
        <authorList>
            <person name="Catania T."/>
        </authorList>
    </citation>
    <scope>NUCLEOTIDE SEQUENCE</scope>
    <source>
        <strain evidence="1">S-188037</strain>
    </source>
</reference>
<dbReference type="Gene3D" id="3.30.1330.30">
    <property type="match status" value="1"/>
</dbReference>
<evidence type="ECO:0000313" key="1">
    <source>
        <dbReference type="EMBL" id="KAI3937450.1"/>
    </source>
</evidence>
<protein>
    <submittedName>
        <fullName evidence="1">Uncharacterized protein</fullName>
    </submittedName>
</protein>
<dbReference type="AlphaFoldDB" id="A0AAD4XQ97"/>
<keyword evidence="2" id="KW-1185">Reference proteome</keyword>
<dbReference type="InterPro" id="IPR029064">
    <property type="entry name" value="Ribosomal_eL30-like_sf"/>
</dbReference>
<proteinExistence type="predicted"/>
<name>A0AAD4XQ97_9MAGN</name>
<gene>
    <name evidence="1" type="ORF">MKW98_018749</name>
</gene>
<comment type="caution">
    <text evidence="1">The sequence shown here is derived from an EMBL/GenBank/DDBJ whole genome shotgun (WGS) entry which is preliminary data.</text>
</comment>
<dbReference type="SUPFAM" id="SSF55315">
    <property type="entry name" value="L30e-like"/>
    <property type="match status" value="1"/>
</dbReference>
<dbReference type="Proteomes" id="UP001202328">
    <property type="component" value="Unassembled WGS sequence"/>
</dbReference>